<dbReference type="VEuPathDB" id="MicrosporidiaDB:ECANGB1_1652"/>
<feature type="signal peptide" evidence="2">
    <location>
        <begin position="1"/>
        <end position="16"/>
    </location>
</feature>
<protein>
    <submittedName>
        <fullName evidence="3">Uncharacterized protein</fullName>
    </submittedName>
</protein>
<evidence type="ECO:0000313" key="4">
    <source>
        <dbReference type="Proteomes" id="UP000192639"/>
    </source>
</evidence>
<evidence type="ECO:0000256" key="2">
    <source>
        <dbReference type="SAM" id="SignalP"/>
    </source>
</evidence>
<reference evidence="3 4" key="1">
    <citation type="journal article" date="2017" name="Environ. Microbiol.">
        <title>Decay of the glycolytic pathway and adaptation to intranuclear parasitism within Enterocytozoonidae microsporidia.</title>
        <authorList>
            <person name="Wiredu Boakye D."/>
            <person name="Jaroenlak P."/>
            <person name="Prachumwat A."/>
            <person name="Williams T.A."/>
            <person name="Bateman K.S."/>
            <person name="Itsathitphaisarn O."/>
            <person name="Sritunyalucksana K."/>
            <person name="Paszkiewicz K.H."/>
            <person name="Moore K.A."/>
            <person name="Stentiford G.D."/>
            <person name="Williams B.A."/>
        </authorList>
    </citation>
    <scope>NUCLEOTIDE SEQUENCE [LARGE SCALE GENOMIC DNA]</scope>
    <source>
        <strain evidence="3 4">GB1</strain>
    </source>
</reference>
<keyword evidence="1" id="KW-1133">Transmembrane helix</keyword>
<sequence>MLFILAVYCAIPTIFQLLTIKDDLYISIKDGEKLGLFIRYKNELLMHNFNAFERQIQNTHFNKYEDRQAINIVREMFIEHHMKNRNNFNTCQSEVKRLCTFINQHNKNTDNDYKMINEIAKMSYKDIDNRMDLSIKMIFNTPMKVKVDYLRLNFIMFELVDTTKNTTALYILSMYGEISSRRATKIDIANQWLAVSPGIFIVVNNTQFEKANIVYIRNTPNATDSFYLNVGDPYKSINKNDPEWPTIAMANVEKTLLFDFITIKSNYDEYLKKDELFQIIQPNISNYQVHTIQQKYVIALELVLNDITKIRKYSRLDSELLLFETLQPYEMLSMLSNNVYFETYGEWSRLGYEMAFLRIENLKLFTERIEEYKDQYEKEAKIRDEFTNGFITALNVSPVKKTSVVALKEECAVIQPEDSDWEEKEEEDTIKYRNVIGACCLILALIIGIVLYNYIQKKPKMHTENNEATQS</sequence>
<accession>A0A1Y1SAC6</accession>
<keyword evidence="2" id="KW-0732">Signal</keyword>
<proteinExistence type="predicted"/>
<dbReference type="AlphaFoldDB" id="A0A1Y1SAC6"/>
<comment type="caution">
    <text evidence="3">The sequence shown here is derived from an EMBL/GenBank/DDBJ whole genome shotgun (WGS) entry which is preliminary data.</text>
</comment>
<dbReference type="Proteomes" id="UP000192639">
    <property type="component" value="Unassembled WGS sequence"/>
</dbReference>
<gene>
    <name evidence="3" type="ORF">ECANGB1_1652</name>
</gene>
<keyword evidence="1" id="KW-0812">Transmembrane</keyword>
<organism evidence="3 4">
    <name type="scientific">Enterospora canceri</name>
    <dbReference type="NCBI Taxonomy" id="1081671"/>
    <lineage>
        <taxon>Eukaryota</taxon>
        <taxon>Fungi</taxon>
        <taxon>Fungi incertae sedis</taxon>
        <taxon>Microsporidia</taxon>
        <taxon>Enterocytozoonidae</taxon>
        <taxon>Enterospora</taxon>
    </lineage>
</organism>
<dbReference type="EMBL" id="LWDP01000005">
    <property type="protein sequence ID" value="ORD94988.1"/>
    <property type="molecule type" value="Genomic_DNA"/>
</dbReference>
<feature type="chain" id="PRO_5012101341" evidence="2">
    <location>
        <begin position="17"/>
        <end position="471"/>
    </location>
</feature>
<feature type="transmembrane region" description="Helical" evidence="1">
    <location>
        <begin position="435"/>
        <end position="455"/>
    </location>
</feature>
<evidence type="ECO:0000256" key="1">
    <source>
        <dbReference type="SAM" id="Phobius"/>
    </source>
</evidence>
<evidence type="ECO:0000313" key="3">
    <source>
        <dbReference type="EMBL" id="ORD94988.1"/>
    </source>
</evidence>
<keyword evidence="1" id="KW-0472">Membrane</keyword>
<name>A0A1Y1SAC6_9MICR</name>
<keyword evidence="4" id="KW-1185">Reference proteome</keyword>